<dbReference type="Gene3D" id="3.10.450.40">
    <property type="match status" value="1"/>
</dbReference>
<dbReference type="InterPro" id="IPR000722">
    <property type="entry name" value="RNA_pol_asu"/>
</dbReference>
<dbReference type="EC" id="2.7.7.6" evidence="7"/>
<feature type="domain" description="RNA polymerase N-terminal" evidence="8">
    <location>
        <begin position="283"/>
        <end position="581"/>
    </location>
</feature>
<keyword evidence="3 7" id="KW-0548">Nucleotidyltransferase</keyword>
<evidence type="ECO:0000256" key="6">
    <source>
        <dbReference type="ARBA" id="ARBA00048552"/>
    </source>
</evidence>
<dbReference type="Gene3D" id="6.10.250.2940">
    <property type="match status" value="1"/>
</dbReference>
<proteinExistence type="inferred from homology"/>
<dbReference type="EMBL" id="CP136895">
    <property type="protein sequence ID" value="WOL10016.1"/>
    <property type="molecule type" value="Genomic_DNA"/>
</dbReference>
<dbReference type="Gene3D" id="1.10.132.30">
    <property type="match status" value="1"/>
</dbReference>
<evidence type="ECO:0000313" key="10">
    <source>
        <dbReference type="Proteomes" id="UP001327560"/>
    </source>
</evidence>
<dbReference type="GO" id="GO:0000428">
    <property type="term" value="C:DNA-directed RNA polymerase complex"/>
    <property type="evidence" value="ECO:0007669"/>
    <property type="project" value="UniProtKB-KW"/>
</dbReference>
<evidence type="ECO:0000256" key="4">
    <source>
        <dbReference type="ARBA" id="ARBA00022833"/>
    </source>
</evidence>
<dbReference type="GO" id="GO:0003899">
    <property type="term" value="F:DNA-directed RNA polymerase activity"/>
    <property type="evidence" value="ECO:0007669"/>
    <property type="project" value="UniProtKB-EC"/>
</dbReference>
<evidence type="ECO:0000256" key="3">
    <source>
        <dbReference type="ARBA" id="ARBA00022695"/>
    </source>
</evidence>
<evidence type="ECO:0000256" key="1">
    <source>
        <dbReference type="ARBA" id="ARBA00022478"/>
    </source>
</evidence>
<dbReference type="InterPro" id="IPR045867">
    <property type="entry name" value="DNA-dir_RpoC_beta_prime"/>
</dbReference>
<reference evidence="9 10" key="1">
    <citation type="submission" date="2023-10" db="EMBL/GenBank/DDBJ databases">
        <title>Chromosome-scale genome assembly provides insights into flower coloration mechanisms of Canna indica.</title>
        <authorList>
            <person name="Li C."/>
        </authorList>
    </citation>
    <scope>NUCLEOTIDE SEQUENCE [LARGE SCALE GENOMIC DNA]</scope>
    <source>
        <tissue evidence="9">Flower</tissue>
    </source>
</reference>
<dbReference type="GO" id="GO:0003677">
    <property type="term" value="F:DNA binding"/>
    <property type="evidence" value="ECO:0007669"/>
    <property type="project" value="InterPro"/>
</dbReference>
<dbReference type="SMART" id="SM00663">
    <property type="entry name" value="RPOLA_N"/>
    <property type="match status" value="1"/>
</dbReference>
<evidence type="ECO:0000256" key="5">
    <source>
        <dbReference type="ARBA" id="ARBA00023163"/>
    </source>
</evidence>
<comment type="function">
    <text evidence="7">DNA-dependent RNA polymerase catalyzes the transcription of DNA into RNA using the four ribonucleoside triphosphates as substrates.</text>
</comment>
<dbReference type="InterPro" id="IPR007066">
    <property type="entry name" value="RNA_pol_Rpb1_3"/>
</dbReference>
<sequence length="1561" mass="175000">MDVDLITDQTIPSGSLNSIVFDLMTNGDIEKLCKVSIMEANDVTSAKLGLPNASSQCATCGSTNLKECDGHYGFIKLPKTIYHPFFLTEVVHILNQICPGCKSVKKDLQMKSSFILEASENTIGENIYILEALGKNLNTVQRKLLKLCRTNLSLNKNVHFINLTKCSKIRKNWVGKDSRLSCKYCARKTDGWYPSVKFKISSSNILGRRSLSIIAEVNEKLPKKFYGKSLSEMLPEDYWDFIPNVSLQHGPKPSMIDLTPKQVFCLLKELDPEFIQQFVSRRELLFLSYLPITPNCHRVTETSHVFADGPRLTFDDRTRAYKRLADLSRKIGEFRHHQQFGPLAASYTTGRVLDCWNVSKLRAVNSSSGDSSGPGIRGLRWLKDVVLSKRSDNAFRMTMVGDPMIKLNEIGIPRDISAKLIVAEQVNAYNLEKLNMFCNGYLVHNLHLLTEESLRIRNKGNVTYLRKTNQLQVGDVLYRPLENGDIILVNRPPSVHQHSLIAFLVRTVDIQSVISINPLCCSPLLGDFDGDCLHGYVPQSIGCRVELQELVSLDHQLFNAQDGRSLVSLTHDSLTAAYLLTAKRETFTKFDMQQFAMLCPFQLPLPAIVKAPKLSAPLWTGDQLFGMLIPPTLDFHTNSRNIVISKGEIMSSPGVSFWLRNATGSLFSTMFKRYGRKSLDYLYCAQELLCEYLSLRGLSVSLSDVYLSSDSYSRRKMIGELLFGLEEAEDACRVKQLMLEPAMENLLMCHKEDEVKLNCMSQYKFSSRRTWASQISVAAFKDVYQELLSVLRQFIDKDNTMLAMIDAGSKGSLLKLIQQGACLGLQLSARALPFTVPPKLNCYLWNDQKALCCGVPDASKSLYGQSSYAVITASFLDGLNPLECFVHAISGRANLFSENAALPGTLTRKLMFHMRDLYVSYDGTVRNAYGQQIVEFSYSNFEDSTDADDSFDAYDGDDVECPGLGGEPVGSWSACSISEAAYGALDFPINILEDSPLMKLKAVLECCKANSSTNHAALFFLAKPLKGWRYGFEYGALEVKNHLERVFFSDLVSTVKIYYDGHNLQGANISPWTMHFHVNKVIMVRKRLSLNFVKNKLQKSYDSRREKMDMILPRLCFLSKNCSSDNRHEHDESSCITVGAETSELHVQLETIRDRVIPLLLETLVKGFSASERVEILCESLPGFGSEAELFLKVTMSKNCLPGSYWCTLQNYCIPIMDLIDWERSHPDNTYNVFSTYGIDAAWKYFVNSLKSITAGTGRDILKEHLFMAADCLSVTGEFHGLSTKGLRKQRDDMSISSPFTQACLSNPVNSFVNAAKQGSMDNLDGTLDALAWGKEAPIGTGGPFEIRHSGKVPKLNRKESIYKTLHNLNNDLQLGGNKLTVPANWKQQAKHFSCVGGVESIGPLAFDKDHLKEKNFSKNPVTNFKVHSKIQRNSANGFLAKTSAFRFKSSLECTDVVDMYISLRMILHKYAIGDHLDEEDKSLLRDALYYHPKKDAKIGSGIQEIKVGYSSLHPGSRCFVLSRSDGTLEDFSYRKCVAGAANLISPEFGSFVHKKIYHRG</sequence>
<dbReference type="Pfam" id="PF00623">
    <property type="entry name" value="RNA_pol_Rpb1_2"/>
    <property type="match status" value="1"/>
</dbReference>
<dbReference type="Proteomes" id="UP001327560">
    <property type="component" value="Chromosome 6"/>
</dbReference>
<accession>A0AAQ3KQA8</accession>
<dbReference type="GO" id="GO:0006351">
    <property type="term" value="P:DNA-templated transcription"/>
    <property type="evidence" value="ECO:0007669"/>
    <property type="project" value="InterPro"/>
</dbReference>
<dbReference type="Pfam" id="PF05000">
    <property type="entry name" value="RNA_pol_Rpb1_4"/>
    <property type="match status" value="1"/>
</dbReference>
<dbReference type="Gene3D" id="2.40.40.20">
    <property type="match status" value="1"/>
</dbReference>
<evidence type="ECO:0000313" key="9">
    <source>
        <dbReference type="EMBL" id="WOL10016.1"/>
    </source>
</evidence>
<keyword evidence="1 7" id="KW-0240">DNA-directed RNA polymerase</keyword>
<dbReference type="SUPFAM" id="SSF64484">
    <property type="entry name" value="beta and beta-prime subunits of DNA dependent RNA-polymerase"/>
    <property type="match status" value="1"/>
</dbReference>
<organism evidence="9 10">
    <name type="scientific">Canna indica</name>
    <name type="common">Indian-shot</name>
    <dbReference type="NCBI Taxonomy" id="4628"/>
    <lineage>
        <taxon>Eukaryota</taxon>
        <taxon>Viridiplantae</taxon>
        <taxon>Streptophyta</taxon>
        <taxon>Embryophyta</taxon>
        <taxon>Tracheophyta</taxon>
        <taxon>Spermatophyta</taxon>
        <taxon>Magnoliopsida</taxon>
        <taxon>Liliopsida</taxon>
        <taxon>Zingiberales</taxon>
        <taxon>Cannaceae</taxon>
        <taxon>Canna</taxon>
    </lineage>
</organism>
<keyword evidence="4" id="KW-0862">Zinc</keyword>
<comment type="catalytic activity">
    <reaction evidence="6 7">
        <text>RNA(n) + a ribonucleoside 5'-triphosphate = RNA(n+1) + diphosphate</text>
        <dbReference type="Rhea" id="RHEA:21248"/>
        <dbReference type="Rhea" id="RHEA-COMP:14527"/>
        <dbReference type="Rhea" id="RHEA-COMP:17342"/>
        <dbReference type="ChEBI" id="CHEBI:33019"/>
        <dbReference type="ChEBI" id="CHEBI:61557"/>
        <dbReference type="ChEBI" id="CHEBI:140395"/>
        <dbReference type="EC" id="2.7.7.6"/>
    </reaction>
</comment>
<dbReference type="InterPro" id="IPR007083">
    <property type="entry name" value="RNA_pol_Rpb1_4"/>
</dbReference>
<dbReference type="InterPro" id="IPR042102">
    <property type="entry name" value="RNA_pol_Rpb1_3_sf"/>
</dbReference>
<dbReference type="Pfam" id="PF04997">
    <property type="entry name" value="RNA_pol_Rpb1_1"/>
    <property type="match status" value="1"/>
</dbReference>
<dbReference type="Gene3D" id="3.30.1490.180">
    <property type="entry name" value="RNA polymerase ii"/>
    <property type="match status" value="1"/>
</dbReference>
<dbReference type="PANTHER" id="PTHR19376">
    <property type="entry name" value="DNA-DIRECTED RNA POLYMERASE"/>
    <property type="match status" value="1"/>
</dbReference>
<keyword evidence="10" id="KW-1185">Reference proteome</keyword>
<dbReference type="Pfam" id="PF11523">
    <property type="entry name" value="DUF3223"/>
    <property type="match status" value="1"/>
</dbReference>
<dbReference type="InterPro" id="IPR044893">
    <property type="entry name" value="RNA_pol_Rpb1_clamp_domain"/>
</dbReference>
<protein>
    <recommendedName>
        <fullName evidence="7">DNA-directed RNA polymerase subunit</fullName>
        <ecNumber evidence="7">2.7.7.6</ecNumber>
    </recommendedName>
</protein>
<dbReference type="InterPro" id="IPR038120">
    <property type="entry name" value="Rpb1_funnel_sf"/>
</dbReference>
<dbReference type="InterPro" id="IPR007080">
    <property type="entry name" value="RNA_pol_Rpb1_1"/>
</dbReference>
<keyword evidence="5 7" id="KW-0804">Transcription</keyword>
<evidence type="ECO:0000256" key="2">
    <source>
        <dbReference type="ARBA" id="ARBA00022679"/>
    </source>
</evidence>
<dbReference type="PANTHER" id="PTHR19376:SF36">
    <property type="entry name" value="DNA-DIRECTED RNA POLYMERASE IV SUBUNIT 1"/>
    <property type="match status" value="1"/>
</dbReference>
<name>A0AAQ3KQA8_9LILI</name>
<dbReference type="InterPro" id="IPR006592">
    <property type="entry name" value="RNA_pol_N"/>
</dbReference>
<keyword evidence="2 7" id="KW-0808">Transferase</keyword>
<evidence type="ECO:0000256" key="7">
    <source>
        <dbReference type="RuleBase" id="RU004279"/>
    </source>
</evidence>
<gene>
    <name evidence="9" type="ORF">Cni_G18770</name>
</gene>
<dbReference type="Gene3D" id="1.10.274.100">
    <property type="entry name" value="RNA polymerase Rpb1, domain 3"/>
    <property type="match status" value="1"/>
</dbReference>
<dbReference type="Gene3D" id="4.10.860.120">
    <property type="entry name" value="RNA polymerase II, clamp domain"/>
    <property type="match status" value="1"/>
</dbReference>
<evidence type="ECO:0000259" key="8">
    <source>
        <dbReference type="SMART" id="SM00663"/>
    </source>
</evidence>
<dbReference type="Pfam" id="PF04983">
    <property type="entry name" value="RNA_pol_Rpb1_3"/>
    <property type="match status" value="1"/>
</dbReference>
<comment type="similarity">
    <text evidence="7">Belongs to the RNA polymerase beta' chain family.</text>
</comment>